<organism evidence="2 3">
    <name type="scientific">Blastococcus colisei</name>
    <dbReference type="NCBI Taxonomy" id="1564162"/>
    <lineage>
        <taxon>Bacteria</taxon>
        <taxon>Bacillati</taxon>
        <taxon>Actinomycetota</taxon>
        <taxon>Actinomycetes</taxon>
        <taxon>Geodermatophilales</taxon>
        <taxon>Geodermatophilaceae</taxon>
        <taxon>Blastococcus</taxon>
    </lineage>
</organism>
<dbReference type="Pfam" id="PF01740">
    <property type="entry name" value="STAS"/>
    <property type="match status" value="1"/>
</dbReference>
<evidence type="ECO:0000259" key="1">
    <source>
        <dbReference type="PROSITE" id="PS50801"/>
    </source>
</evidence>
<keyword evidence="3" id="KW-1185">Reference proteome</keyword>
<name>A0A543PJB1_9ACTN</name>
<dbReference type="Gene3D" id="3.30.750.24">
    <property type="entry name" value="STAS domain"/>
    <property type="match status" value="1"/>
</dbReference>
<protein>
    <submittedName>
        <fullName evidence="2">Anti-sigma B factor antagonist</fullName>
    </submittedName>
</protein>
<accession>A0A543PJB1</accession>
<reference evidence="2 3" key="1">
    <citation type="submission" date="2019-06" db="EMBL/GenBank/DDBJ databases">
        <title>Sequencing the genomes of 1000 actinobacteria strains.</title>
        <authorList>
            <person name="Klenk H.-P."/>
        </authorList>
    </citation>
    <scope>NUCLEOTIDE SEQUENCE [LARGE SCALE GENOMIC DNA]</scope>
    <source>
        <strain evidence="2 3">DSM 46837</strain>
    </source>
</reference>
<dbReference type="EMBL" id="VFQE01000001">
    <property type="protein sequence ID" value="TQN44160.1"/>
    <property type="molecule type" value="Genomic_DNA"/>
</dbReference>
<dbReference type="PROSITE" id="PS50801">
    <property type="entry name" value="STAS"/>
    <property type="match status" value="1"/>
</dbReference>
<proteinExistence type="predicted"/>
<feature type="domain" description="STAS" evidence="1">
    <location>
        <begin position="11"/>
        <end position="117"/>
    </location>
</feature>
<evidence type="ECO:0000313" key="2">
    <source>
        <dbReference type="EMBL" id="TQN44160.1"/>
    </source>
</evidence>
<sequence length="117" mass="12818">MTLANSPQPPGRISLDCENGRRVIRLAGEIDTSTIDAFEAAHRLQLTEDNAPLRADEAISMVDLADVSFLSSTGISFLVRHTRAAREHGHRPALRGLHDPARRVLQITGVDSLFHVT</sequence>
<gene>
    <name evidence="2" type="ORF">FHU33_3652</name>
</gene>
<dbReference type="AlphaFoldDB" id="A0A543PJB1"/>
<dbReference type="CDD" id="cd07043">
    <property type="entry name" value="STAS_anti-anti-sigma_factors"/>
    <property type="match status" value="1"/>
</dbReference>
<comment type="caution">
    <text evidence="2">The sequence shown here is derived from an EMBL/GenBank/DDBJ whole genome shotgun (WGS) entry which is preliminary data.</text>
</comment>
<dbReference type="PANTHER" id="PTHR33495:SF2">
    <property type="entry name" value="ANTI-SIGMA FACTOR ANTAGONIST TM_1081-RELATED"/>
    <property type="match status" value="1"/>
</dbReference>
<dbReference type="SUPFAM" id="SSF52091">
    <property type="entry name" value="SpoIIaa-like"/>
    <property type="match status" value="1"/>
</dbReference>
<dbReference type="Proteomes" id="UP000319865">
    <property type="component" value="Unassembled WGS sequence"/>
</dbReference>
<evidence type="ECO:0000313" key="3">
    <source>
        <dbReference type="Proteomes" id="UP000319865"/>
    </source>
</evidence>
<dbReference type="InterPro" id="IPR002645">
    <property type="entry name" value="STAS_dom"/>
</dbReference>
<dbReference type="RefSeq" id="WP_142026584.1">
    <property type="nucleotide sequence ID" value="NZ_VFQE01000001.1"/>
</dbReference>
<dbReference type="InterPro" id="IPR036513">
    <property type="entry name" value="STAS_dom_sf"/>
</dbReference>
<dbReference type="PANTHER" id="PTHR33495">
    <property type="entry name" value="ANTI-SIGMA FACTOR ANTAGONIST TM_1081-RELATED-RELATED"/>
    <property type="match status" value="1"/>
</dbReference>
<dbReference type="GO" id="GO:0043856">
    <property type="term" value="F:anti-sigma factor antagonist activity"/>
    <property type="evidence" value="ECO:0007669"/>
    <property type="project" value="TreeGrafter"/>
</dbReference>
<dbReference type="OrthoDB" id="5145734at2"/>